<sequence>MRSSSSPKPVDAAASCPRATAQRDLFQRIPSYAMQCERTSPGHVVHWVALTLVVPVTMAAYELKMEGRAGQGVMKSGTIRRKELELAIAWHFLSQIENIDDVCCEHGCQDDAVHCDCVAPVLLSLAQENKGILLGL</sequence>
<dbReference type="VEuPathDB" id="FungiDB:HpaG808023"/>
<name>M4BNN5_HYAAE</name>
<accession>M4BNN5</accession>
<reference evidence="2" key="1">
    <citation type="journal article" date="2010" name="Science">
        <title>Signatures of adaptation to obligate biotrophy in the Hyaloperonospora arabidopsidis genome.</title>
        <authorList>
            <person name="Baxter L."/>
            <person name="Tripathy S."/>
            <person name="Ishaque N."/>
            <person name="Boot N."/>
            <person name="Cabral A."/>
            <person name="Kemen E."/>
            <person name="Thines M."/>
            <person name="Ah-Fong A."/>
            <person name="Anderson R."/>
            <person name="Badejoko W."/>
            <person name="Bittner-Eddy P."/>
            <person name="Boore J.L."/>
            <person name="Chibucos M.C."/>
            <person name="Coates M."/>
            <person name="Dehal P."/>
            <person name="Delehaunty K."/>
            <person name="Dong S."/>
            <person name="Downton P."/>
            <person name="Dumas B."/>
            <person name="Fabro G."/>
            <person name="Fronick C."/>
            <person name="Fuerstenberg S.I."/>
            <person name="Fulton L."/>
            <person name="Gaulin E."/>
            <person name="Govers F."/>
            <person name="Hughes L."/>
            <person name="Humphray S."/>
            <person name="Jiang R.H."/>
            <person name="Judelson H."/>
            <person name="Kamoun S."/>
            <person name="Kyung K."/>
            <person name="Meijer H."/>
            <person name="Minx P."/>
            <person name="Morris P."/>
            <person name="Nelson J."/>
            <person name="Phuntumart V."/>
            <person name="Qutob D."/>
            <person name="Rehmany A."/>
            <person name="Rougon-Cardoso A."/>
            <person name="Ryden P."/>
            <person name="Torto-Alalibo T."/>
            <person name="Studholme D."/>
            <person name="Wang Y."/>
            <person name="Win J."/>
            <person name="Wood J."/>
            <person name="Clifton S.W."/>
            <person name="Rogers J."/>
            <person name="Van den Ackerveken G."/>
            <person name="Jones J.D."/>
            <person name="McDowell J.M."/>
            <person name="Beynon J."/>
            <person name="Tyler B.M."/>
        </authorList>
    </citation>
    <scope>NUCLEOTIDE SEQUENCE [LARGE SCALE GENOMIC DNA]</scope>
    <source>
        <strain evidence="2">Emoy2</strain>
    </source>
</reference>
<evidence type="ECO:0000313" key="2">
    <source>
        <dbReference type="Proteomes" id="UP000011713"/>
    </source>
</evidence>
<dbReference type="Proteomes" id="UP000011713">
    <property type="component" value="Unassembled WGS sequence"/>
</dbReference>
<dbReference type="InParanoid" id="M4BNN5"/>
<organism evidence="1 2">
    <name type="scientific">Hyaloperonospora arabidopsidis (strain Emoy2)</name>
    <name type="common">Downy mildew agent</name>
    <name type="synonym">Peronospora arabidopsidis</name>
    <dbReference type="NCBI Taxonomy" id="559515"/>
    <lineage>
        <taxon>Eukaryota</taxon>
        <taxon>Sar</taxon>
        <taxon>Stramenopiles</taxon>
        <taxon>Oomycota</taxon>
        <taxon>Peronosporomycetes</taxon>
        <taxon>Peronosporales</taxon>
        <taxon>Peronosporaceae</taxon>
        <taxon>Hyaloperonospora</taxon>
    </lineage>
</organism>
<dbReference type="HOGENOM" id="CLU_1879406_0_0_1"/>
<evidence type="ECO:0000313" key="1">
    <source>
        <dbReference type="EnsemblProtists" id="HpaP808023"/>
    </source>
</evidence>
<protein>
    <submittedName>
        <fullName evidence="1">Uncharacterized protein</fullName>
    </submittedName>
</protein>
<dbReference type="EMBL" id="JH598462">
    <property type="status" value="NOT_ANNOTATED_CDS"/>
    <property type="molecule type" value="Genomic_DNA"/>
</dbReference>
<dbReference type="EnsemblProtists" id="HpaT808023">
    <property type="protein sequence ID" value="HpaP808023"/>
    <property type="gene ID" value="HpaG808023"/>
</dbReference>
<proteinExistence type="predicted"/>
<reference evidence="1" key="2">
    <citation type="submission" date="2015-06" db="UniProtKB">
        <authorList>
            <consortium name="EnsemblProtists"/>
        </authorList>
    </citation>
    <scope>IDENTIFICATION</scope>
    <source>
        <strain evidence="1">Emoy2</strain>
    </source>
</reference>
<dbReference type="AlphaFoldDB" id="M4BNN5"/>
<keyword evidence="2" id="KW-1185">Reference proteome</keyword>